<organism evidence="6 7">
    <name type="scientific">Stakelama marina</name>
    <dbReference type="NCBI Taxonomy" id="2826939"/>
    <lineage>
        <taxon>Bacteria</taxon>
        <taxon>Pseudomonadati</taxon>
        <taxon>Pseudomonadota</taxon>
        <taxon>Alphaproteobacteria</taxon>
        <taxon>Sphingomonadales</taxon>
        <taxon>Sphingomonadaceae</taxon>
        <taxon>Stakelama</taxon>
    </lineage>
</organism>
<dbReference type="PANTHER" id="PTHR30146:SF151">
    <property type="entry name" value="HTH-TYPE TRANSCRIPTIONAL REPRESSOR CYTR"/>
    <property type="match status" value="1"/>
</dbReference>
<evidence type="ECO:0000256" key="4">
    <source>
        <dbReference type="ARBA" id="ARBA00023163"/>
    </source>
</evidence>
<dbReference type="SUPFAM" id="SSF53822">
    <property type="entry name" value="Periplasmic binding protein-like I"/>
    <property type="match status" value="1"/>
</dbReference>
<dbReference type="PROSITE" id="PS00356">
    <property type="entry name" value="HTH_LACI_1"/>
    <property type="match status" value="1"/>
</dbReference>
<evidence type="ECO:0000256" key="2">
    <source>
        <dbReference type="ARBA" id="ARBA00023015"/>
    </source>
</evidence>
<dbReference type="Gene3D" id="3.40.50.2300">
    <property type="match status" value="2"/>
</dbReference>
<dbReference type="AlphaFoldDB" id="A0A8T4I7R9"/>
<dbReference type="EMBL" id="JAGRQC010000001">
    <property type="protein sequence ID" value="MBR0551038.1"/>
    <property type="molecule type" value="Genomic_DNA"/>
</dbReference>
<keyword evidence="7" id="KW-1185">Reference proteome</keyword>
<keyword evidence="4" id="KW-0804">Transcription</keyword>
<sequence length="327" mass="35055">MAQATIRDVAKKAEVSVASVSRALNGHTNVRSELKERVETAARELGYFPHAGARSLSMARAHAIGVMLPDLHGEFFSEVVRGMDREASGRGLQLLLSNMHANPDQAAEALRTMRGRVDGLIVMAPDIDTDTLLQHMPATLPAVFINCHGDAQGRAELRVDNFAAAAEMVAHLVETGRRNIVHLSGSAGNREADERERGYREAMRKAGLEPRVICGNFTETGGAEAAAAIIEDQKPTDAVFAANDMMAIGAMVAFRDAGIGVPQQIAVAGFDDVPLARLISPGLTTMRVNIADIGARALARLADMIDGRDDSEVECLRPELIVRQTTS</sequence>
<evidence type="ECO:0000259" key="5">
    <source>
        <dbReference type="PROSITE" id="PS50932"/>
    </source>
</evidence>
<dbReference type="SMART" id="SM00354">
    <property type="entry name" value="HTH_LACI"/>
    <property type="match status" value="1"/>
</dbReference>
<dbReference type="GO" id="GO:0000976">
    <property type="term" value="F:transcription cis-regulatory region binding"/>
    <property type="evidence" value="ECO:0007669"/>
    <property type="project" value="TreeGrafter"/>
</dbReference>
<name>A0A8T4I7R9_9SPHN</name>
<dbReference type="CDD" id="cd01392">
    <property type="entry name" value="HTH_LacI"/>
    <property type="match status" value="1"/>
</dbReference>
<dbReference type="InterPro" id="IPR000843">
    <property type="entry name" value="HTH_LacI"/>
</dbReference>
<dbReference type="InterPro" id="IPR010982">
    <property type="entry name" value="Lambda_DNA-bd_dom_sf"/>
</dbReference>
<dbReference type="Pfam" id="PF00356">
    <property type="entry name" value="LacI"/>
    <property type="match status" value="1"/>
</dbReference>
<dbReference type="SUPFAM" id="SSF47413">
    <property type="entry name" value="lambda repressor-like DNA-binding domains"/>
    <property type="match status" value="1"/>
</dbReference>
<accession>A0A8T4I7R9</accession>
<keyword evidence="1" id="KW-0678">Repressor</keyword>
<keyword evidence="3 6" id="KW-0238">DNA-binding</keyword>
<dbReference type="InterPro" id="IPR046335">
    <property type="entry name" value="LacI/GalR-like_sensor"/>
</dbReference>
<evidence type="ECO:0000313" key="6">
    <source>
        <dbReference type="EMBL" id="MBR0551038.1"/>
    </source>
</evidence>
<dbReference type="GO" id="GO:0003700">
    <property type="term" value="F:DNA-binding transcription factor activity"/>
    <property type="evidence" value="ECO:0007669"/>
    <property type="project" value="TreeGrafter"/>
</dbReference>
<dbReference type="RefSeq" id="WP_284052331.1">
    <property type="nucleotide sequence ID" value="NZ_JAGRQC010000001.1"/>
</dbReference>
<dbReference type="Pfam" id="PF13377">
    <property type="entry name" value="Peripla_BP_3"/>
    <property type="match status" value="1"/>
</dbReference>
<evidence type="ECO:0000256" key="1">
    <source>
        <dbReference type="ARBA" id="ARBA00022491"/>
    </source>
</evidence>
<dbReference type="InterPro" id="IPR028082">
    <property type="entry name" value="Peripla_BP_I"/>
</dbReference>
<proteinExistence type="predicted"/>
<feature type="domain" description="HTH lacI-type" evidence="5">
    <location>
        <begin position="4"/>
        <end position="58"/>
    </location>
</feature>
<reference evidence="6" key="1">
    <citation type="submission" date="2021-04" db="EMBL/GenBank/DDBJ databases">
        <title>Ouciella asimina sp. nov., isolated from the surface seawater in the hydrothermal field of Okinawa Trough.</title>
        <authorList>
            <person name="Shuang W."/>
        </authorList>
    </citation>
    <scope>NUCLEOTIDE SEQUENCE</scope>
    <source>
        <strain evidence="6">LXI357</strain>
    </source>
</reference>
<dbReference type="PANTHER" id="PTHR30146">
    <property type="entry name" value="LACI-RELATED TRANSCRIPTIONAL REPRESSOR"/>
    <property type="match status" value="1"/>
</dbReference>
<dbReference type="PROSITE" id="PS50932">
    <property type="entry name" value="HTH_LACI_2"/>
    <property type="match status" value="1"/>
</dbReference>
<evidence type="ECO:0000256" key="3">
    <source>
        <dbReference type="ARBA" id="ARBA00023125"/>
    </source>
</evidence>
<gene>
    <name evidence="6" type="ORF">J7S20_00795</name>
</gene>
<keyword evidence="2" id="KW-0805">Transcription regulation</keyword>
<comment type="caution">
    <text evidence="6">The sequence shown here is derived from an EMBL/GenBank/DDBJ whole genome shotgun (WGS) entry which is preliminary data.</text>
</comment>
<dbReference type="Proteomes" id="UP000676996">
    <property type="component" value="Unassembled WGS sequence"/>
</dbReference>
<dbReference type="Gene3D" id="1.10.260.40">
    <property type="entry name" value="lambda repressor-like DNA-binding domains"/>
    <property type="match status" value="1"/>
</dbReference>
<evidence type="ECO:0000313" key="7">
    <source>
        <dbReference type="Proteomes" id="UP000676996"/>
    </source>
</evidence>
<dbReference type="CDD" id="cd06267">
    <property type="entry name" value="PBP1_LacI_sugar_binding-like"/>
    <property type="match status" value="1"/>
</dbReference>
<protein>
    <submittedName>
        <fullName evidence="6">LacI family DNA-binding transcriptional regulator</fullName>
    </submittedName>
</protein>